<dbReference type="RefSeq" id="XP_031078005.1">
    <property type="nucleotide sequence ID" value="XM_031227582.1"/>
</dbReference>
<protein>
    <submittedName>
        <fullName evidence="2">Uncharacterized protein</fullName>
    </submittedName>
</protein>
<dbReference type="Proteomes" id="UP000183971">
    <property type="component" value="Unassembled WGS sequence"/>
</dbReference>
<keyword evidence="1" id="KW-0732">Signal</keyword>
<proteinExistence type="predicted"/>
<evidence type="ECO:0000313" key="2">
    <source>
        <dbReference type="EMBL" id="CZR37412.1"/>
    </source>
</evidence>
<comment type="caution">
    <text evidence="2">The sequence shown here is derived from an EMBL/GenBank/DDBJ whole genome shotgun (WGS) entry which is preliminary data.</text>
</comment>
<dbReference type="GeneID" id="42047213"/>
<accession>A0A1L7VAY3</accession>
<gene>
    <name evidence="2" type="ORF">FPRO_02328</name>
</gene>
<name>A0A1L7VAY3_FUSPR</name>
<organism evidence="2 3">
    <name type="scientific">Fusarium proliferatum (strain ET1)</name>
    <name type="common">Orchid endophyte fungus</name>
    <dbReference type="NCBI Taxonomy" id="1227346"/>
    <lineage>
        <taxon>Eukaryota</taxon>
        <taxon>Fungi</taxon>
        <taxon>Dikarya</taxon>
        <taxon>Ascomycota</taxon>
        <taxon>Pezizomycotina</taxon>
        <taxon>Sordariomycetes</taxon>
        <taxon>Hypocreomycetidae</taxon>
        <taxon>Hypocreales</taxon>
        <taxon>Nectriaceae</taxon>
        <taxon>Fusarium</taxon>
        <taxon>Fusarium fujikuroi species complex</taxon>
    </lineage>
</organism>
<dbReference type="EMBL" id="FJOF01000002">
    <property type="protein sequence ID" value="CZR37412.1"/>
    <property type="molecule type" value="Genomic_DNA"/>
</dbReference>
<feature type="chain" id="PRO_5012521457" evidence="1">
    <location>
        <begin position="20"/>
        <end position="69"/>
    </location>
</feature>
<keyword evidence="3" id="KW-1185">Reference proteome</keyword>
<evidence type="ECO:0000313" key="3">
    <source>
        <dbReference type="Proteomes" id="UP000183971"/>
    </source>
</evidence>
<dbReference type="AlphaFoldDB" id="A0A1L7VAY3"/>
<reference evidence="3" key="1">
    <citation type="journal article" date="2016" name="Genome Biol. Evol.">
        <title>Comparative 'omics' of the Fusarium fujikuroi species complex highlights differences in genetic potential and metabolite synthesis.</title>
        <authorList>
            <person name="Niehaus E.-M."/>
            <person name="Muensterkoetter M."/>
            <person name="Proctor R.H."/>
            <person name="Brown D.W."/>
            <person name="Sharon A."/>
            <person name="Idan Y."/>
            <person name="Oren-Young L."/>
            <person name="Sieber C.M."/>
            <person name="Novak O."/>
            <person name="Pencik A."/>
            <person name="Tarkowska D."/>
            <person name="Hromadova K."/>
            <person name="Freeman S."/>
            <person name="Maymon M."/>
            <person name="Elazar M."/>
            <person name="Youssef S.A."/>
            <person name="El-Shabrawy E.S.M."/>
            <person name="Shalaby A.B.A."/>
            <person name="Houterman P."/>
            <person name="Brock N.L."/>
            <person name="Burkhardt I."/>
            <person name="Tsavkelova E.A."/>
            <person name="Dickschat J.S."/>
            <person name="Galuszka P."/>
            <person name="Gueldener U."/>
            <person name="Tudzynski B."/>
        </authorList>
    </citation>
    <scope>NUCLEOTIDE SEQUENCE [LARGE SCALE GENOMIC DNA]</scope>
    <source>
        <strain evidence="3">ET1</strain>
    </source>
</reference>
<feature type="signal peptide" evidence="1">
    <location>
        <begin position="1"/>
        <end position="19"/>
    </location>
</feature>
<evidence type="ECO:0000256" key="1">
    <source>
        <dbReference type="SAM" id="SignalP"/>
    </source>
</evidence>
<sequence length="69" mass="7597">MNLKSLLVLLLSGRLGVSGLKKAGGTKPWDLDSAVDESGWADERIPAEANPYLKEALEDFNAYEPWDHP</sequence>
<dbReference type="VEuPathDB" id="FungiDB:FPRO_02328"/>